<proteinExistence type="inferred from homology"/>
<evidence type="ECO:0000259" key="5">
    <source>
        <dbReference type="PROSITE" id="PS00745"/>
    </source>
</evidence>
<dbReference type="EC" id="3.1.1.29" evidence="1"/>
<dbReference type="InterPro" id="IPR000352">
    <property type="entry name" value="Pep_chain_release_fac_I"/>
</dbReference>
<dbReference type="GO" id="GO:0005762">
    <property type="term" value="C:mitochondrial large ribosomal subunit"/>
    <property type="evidence" value="ECO:0007669"/>
    <property type="project" value="TreeGrafter"/>
</dbReference>
<dbReference type="FunFam" id="3.30.160.20:FF:000046">
    <property type="entry name" value="Peptidyl-tRNA hydrolase ICT1"/>
    <property type="match status" value="1"/>
</dbReference>
<protein>
    <recommendedName>
        <fullName evidence="3">Large ribosomal subunit protein mL62</fullName>
        <ecNumber evidence="1">3.1.1.29</ecNumber>
    </recommendedName>
    <alternativeName>
        <fullName evidence="4">Peptidyl-tRNA hydrolase ICT1, mitochondrial</fullName>
    </alternativeName>
</protein>
<dbReference type="GO" id="GO:0070126">
    <property type="term" value="P:mitochondrial translational termination"/>
    <property type="evidence" value="ECO:0007669"/>
    <property type="project" value="TreeGrafter"/>
</dbReference>
<dbReference type="AlphaFoldDB" id="A0AAN9W1N2"/>
<comment type="caution">
    <text evidence="6">The sequence shown here is derived from an EMBL/GenBank/DDBJ whole genome shotgun (WGS) entry which is preliminary data.</text>
</comment>
<dbReference type="GO" id="GO:0016150">
    <property type="term" value="F:translation release factor activity, codon nonspecific"/>
    <property type="evidence" value="ECO:0007669"/>
    <property type="project" value="TreeGrafter"/>
</dbReference>
<dbReference type="SUPFAM" id="SSF110916">
    <property type="entry name" value="Peptidyl-tRNA hydrolase domain-like"/>
    <property type="match status" value="1"/>
</dbReference>
<evidence type="ECO:0000256" key="1">
    <source>
        <dbReference type="ARBA" id="ARBA00013260"/>
    </source>
</evidence>
<dbReference type="PANTHER" id="PTHR11075:SF54">
    <property type="entry name" value="LARGE RIBOSOMAL SUBUNIT PROTEIN ML62"/>
    <property type="match status" value="1"/>
</dbReference>
<dbReference type="EMBL" id="JAZDUA010000055">
    <property type="protein sequence ID" value="KAK7870572.1"/>
    <property type="molecule type" value="Genomic_DNA"/>
</dbReference>
<dbReference type="InterPro" id="IPR052104">
    <property type="entry name" value="Mito_Release_Factor_mL62"/>
</dbReference>
<name>A0AAN9W1N2_9ORTH</name>
<evidence type="ECO:0000256" key="2">
    <source>
        <dbReference type="ARBA" id="ARBA00038225"/>
    </source>
</evidence>
<sequence length="194" mass="22557">MNLIGRQLLNVLRQNVRNVNNSTFNSYISLKRLYPGSNVNLFTPQFQKESEKGFSGFIPVDQLQITFSRSGGPGGQNVNKVNTKVDVRFHVETANWINNDLKKKIFLEHKTKINKDGFLVVRSEKTRSQQLNLADALERIRTMIWQLTESETVISPETEQRIIRQKEKADRIRLAEKRTRSRIKQDRQLSVVDM</sequence>
<evidence type="ECO:0000313" key="6">
    <source>
        <dbReference type="EMBL" id="KAK7870572.1"/>
    </source>
</evidence>
<dbReference type="Pfam" id="PF00472">
    <property type="entry name" value="RF-1"/>
    <property type="match status" value="1"/>
</dbReference>
<keyword evidence="7" id="KW-1185">Reference proteome</keyword>
<evidence type="ECO:0000256" key="3">
    <source>
        <dbReference type="ARBA" id="ARBA00039441"/>
    </source>
</evidence>
<dbReference type="GO" id="GO:0004045">
    <property type="term" value="F:peptidyl-tRNA hydrolase activity"/>
    <property type="evidence" value="ECO:0007669"/>
    <property type="project" value="UniProtKB-EC"/>
</dbReference>
<accession>A0AAN9W1N2</accession>
<comment type="similarity">
    <text evidence="2">Belongs to the prokaryotic/mitochondrial release factor family. Mitochondrion-specific ribosomal protein mL62 subfamily.</text>
</comment>
<feature type="domain" description="Prokaryotic-type class I peptide chain release factors" evidence="5">
    <location>
        <begin position="69"/>
        <end position="85"/>
    </location>
</feature>
<organism evidence="6 7">
    <name type="scientific">Gryllus longicercus</name>
    <dbReference type="NCBI Taxonomy" id="2509291"/>
    <lineage>
        <taxon>Eukaryota</taxon>
        <taxon>Metazoa</taxon>
        <taxon>Ecdysozoa</taxon>
        <taxon>Arthropoda</taxon>
        <taxon>Hexapoda</taxon>
        <taxon>Insecta</taxon>
        <taxon>Pterygota</taxon>
        <taxon>Neoptera</taxon>
        <taxon>Polyneoptera</taxon>
        <taxon>Orthoptera</taxon>
        <taxon>Ensifera</taxon>
        <taxon>Gryllidea</taxon>
        <taxon>Grylloidea</taxon>
        <taxon>Gryllidae</taxon>
        <taxon>Gryllinae</taxon>
        <taxon>Gryllus</taxon>
    </lineage>
</organism>
<dbReference type="Gene3D" id="3.30.160.20">
    <property type="match status" value="1"/>
</dbReference>
<dbReference type="PANTHER" id="PTHR11075">
    <property type="entry name" value="PEPTIDE CHAIN RELEASE FACTOR"/>
    <property type="match status" value="1"/>
</dbReference>
<evidence type="ECO:0000256" key="4">
    <source>
        <dbReference type="ARBA" id="ARBA00041531"/>
    </source>
</evidence>
<dbReference type="Proteomes" id="UP001378592">
    <property type="component" value="Unassembled WGS sequence"/>
</dbReference>
<reference evidence="6 7" key="1">
    <citation type="submission" date="2024-03" db="EMBL/GenBank/DDBJ databases">
        <title>The genome assembly and annotation of the cricket Gryllus longicercus Weissman &amp; Gray.</title>
        <authorList>
            <person name="Szrajer S."/>
            <person name="Gray D."/>
            <person name="Ylla G."/>
        </authorList>
    </citation>
    <scope>NUCLEOTIDE SEQUENCE [LARGE SCALE GENOMIC DNA]</scope>
    <source>
        <strain evidence="6">DAG 2021-001</strain>
        <tissue evidence="6">Whole body minus gut</tissue>
    </source>
</reference>
<dbReference type="PROSITE" id="PS00745">
    <property type="entry name" value="RF_PROK_I"/>
    <property type="match status" value="1"/>
</dbReference>
<gene>
    <name evidence="6" type="ORF">R5R35_009081</name>
</gene>
<evidence type="ECO:0000313" key="7">
    <source>
        <dbReference type="Proteomes" id="UP001378592"/>
    </source>
</evidence>